<dbReference type="Gene3D" id="2.40.160.10">
    <property type="entry name" value="Porin"/>
    <property type="match status" value="1"/>
</dbReference>
<proteinExistence type="predicted"/>
<name>A0A6S6TQW4_9BACT</name>
<accession>A0A6S6TQW4</accession>
<organism evidence="2">
    <name type="scientific">uncultured Sulfurovum sp</name>
    <dbReference type="NCBI Taxonomy" id="269237"/>
    <lineage>
        <taxon>Bacteria</taxon>
        <taxon>Pseudomonadati</taxon>
        <taxon>Campylobacterota</taxon>
        <taxon>Epsilonproteobacteria</taxon>
        <taxon>Campylobacterales</taxon>
        <taxon>Sulfurovaceae</taxon>
        <taxon>Sulfurovum</taxon>
        <taxon>environmental samples</taxon>
    </lineage>
</organism>
<evidence type="ECO:0008006" key="3">
    <source>
        <dbReference type="Google" id="ProtNLM"/>
    </source>
</evidence>
<protein>
    <recommendedName>
        <fullName evidence="3">Porin domain-containing protein</fullName>
    </recommendedName>
</protein>
<dbReference type="InterPro" id="IPR023614">
    <property type="entry name" value="Porin_dom_sf"/>
</dbReference>
<dbReference type="AlphaFoldDB" id="A0A6S6TQW4"/>
<feature type="signal peptide" evidence="1">
    <location>
        <begin position="1"/>
        <end position="22"/>
    </location>
</feature>
<evidence type="ECO:0000313" key="2">
    <source>
        <dbReference type="EMBL" id="CAA6825151.1"/>
    </source>
</evidence>
<keyword evidence="1" id="KW-0732">Signal</keyword>
<reference evidence="2" key="1">
    <citation type="submission" date="2020-01" db="EMBL/GenBank/DDBJ databases">
        <authorList>
            <person name="Meier V. D."/>
            <person name="Meier V D."/>
        </authorList>
    </citation>
    <scope>NUCLEOTIDE SEQUENCE</scope>
    <source>
        <strain evidence="2">HLG_WM_MAG_03</strain>
    </source>
</reference>
<dbReference type="EMBL" id="CACVAR010000384">
    <property type="protein sequence ID" value="CAA6825151.1"/>
    <property type="molecule type" value="Genomic_DNA"/>
</dbReference>
<feature type="chain" id="PRO_5027716874" description="Porin domain-containing protein" evidence="1">
    <location>
        <begin position="23"/>
        <end position="401"/>
    </location>
</feature>
<dbReference type="SUPFAM" id="SSF56935">
    <property type="entry name" value="Porins"/>
    <property type="match status" value="1"/>
</dbReference>
<evidence type="ECO:0000256" key="1">
    <source>
        <dbReference type="SAM" id="SignalP"/>
    </source>
</evidence>
<gene>
    <name evidence="2" type="ORF">HELGO_WM25531</name>
</gene>
<sequence>MKITKLSLAAIAAMTITTGAMAEGWAHTGQAVAYTQTVDQSGNGDLFGSDSTYGAVGLQLGAVNKNLFNGVGAGVEVSGIHNDDGQAGGFYGGGGNAGTTSGGVTQAYLTYGAGNTSFKLGRQQLPKSLSPFAYSEGWQIFKNTYDAARVVNTDIENTTLVYAYVKNSNRSVGAYADEDSFTGLAAGAINDGVHMIAASTKAIPNATVTGTAYQTSDVTTYGDTTVLWVDAKTKVGPVGVALQGGQMSVDAAGRDDTSAFGAKVSGKAGPVNLSLAYSKVGGDGTGLGVTNLGTGVKSPLYTQMVLNNVGQYHARQGAEFTKLFATTKAGGGTVKAGYGMGTNDNNSATDYSEFDLMYVKKLTPNTKVFAAYVRTNDDGAAATGSIPNDNNFVRVWGRYSF</sequence>